<dbReference type="Pfam" id="PF09479">
    <property type="entry name" value="Flg_new"/>
    <property type="match status" value="1"/>
</dbReference>
<keyword evidence="10" id="KW-1185">Reference proteome</keyword>
<keyword evidence="6" id="KW-0812">Transmembrane</keyword>
<dbReference type="RefSeq" id="WP_154556007.1">
    <property type="nucleotide sequence ID" value="NZ_VUMR01000024.1"/>
</dbReference>
<dbReference type="Proteomes" id="UP000434241">
    <property type="component" value="Unassembled WGS sequence"/>
</dbReference>
<feature type="domain" description="Gram-positive cocci surface proteins LPxTG" evidence="8">
    <location>
        <begin position="841"/>
        <end position="877"/>
    </location>
</feature>
<dbReference type="InterPro" id="IPR053139">
    <property type="entry name" value="Surface_bspA-like"/>
</dbReference>
<keyword evidence="6" id="KW-1133">Transmembrane helix</keyword>
<keyword evidence="3" id="KW-0964">Secreted</keyword>
<evidence type="ECO:0000256" key="7">
    <source>
        <dbReference type="SAM" id="SignalP"/>
    </source>
</evidence>
<name>A0A6N7VF82_9FIRM</name>
<evidence type="ECO:0000256" key="4">
    <source>
        <dbReference type="ARBA" id="ARBA00022729"/>
    </source>
</evidence>
<keyword evidence="2" id="KW-0134">Cell wall</keyword>
<dbReference type="EMBL" id="VUMR01000024">
    <property type="protein sequence ID" value="MSS56377.1"/>
    <property type="molecule type" value="Genomic_DNA"/>
</dbReference>
<evidence type="ECO:0000256" key="3">
    <source>
        <dbReference type="ARBA" id="ARBA00022525"/>
    </source>
</evidence>
<evidence type="ECO:0000313" key="10">
    <source>
        <dbReference type="Proteomes" id="UP000434241"/>
    </source>
</evidence>
<keyword evidence="6" id="KW-0472">Membrane</keyword>
<dbReference type="InterPro" id="IPR043772">
    <property type="entry name" value="MBG_3"/>
</dbReference>
<accession>A0A6N7VF82</accession>
<reference evidence="9 10" key="1">
    <citation type="submission" date="2019-08" db="EMBL/GenBank/DDBJ databases">
        <title>In-depth cultivation of the pig gut microbiome towards novel bacterial diversity and tailored functional studies.</title>
        <authorList>
            <person name="Wylensek D."/>
            <person name="Hitch T.C.A."/>
            <person name="Clavel T."/>
        </authorList>
    </citation>
    <scope>NUCLEOTIDE SEQUENCE [LARGE SCALE GENOMIC DNA]</scope>
    <source>
        <strain evidence="9 10">LKV-472-APC-3</strain>
    </source>
</reference>
<dbReference type="InterPro" id="IPR013378">
    <property type="entry name" value="InlB-like_B-rpt"/>
</dbReference>
<proteinExistence type="predicted"/>
<comment type="caution">
    <text evidence="9">The sequence shown here is derived from an EMBL/GenBank/DDBJ whole genome shotgun (WGS) entry which is preliminary data.</text>
</comment>
<dbReference type="Pfam" id="PF13306">
    <property type="entry name" value="LRR_5"/>
    <property type="match status" value="1"/>
</dbReference>
<feature type="chain" id="PRO_5026896434" evidence="7">
    <location>
        <begin position="26"/>
        <end position="877"/>
    </location>
</feature>
<evidence type="ECO:0000313" key="9">
    <source>
        <dbReference type="EMBL" id="MSS56377.1"/>
    </source>
</evidence>
<dbReference type="Gene3D" id="3.80.10.10">
    <property type="entry name" value="Ribonuclease Inhibitor"/>
    <property type="match status" value="2"/>
</dbReference>
<dbReference type="PANTHER" id="PTHR45661">
    <property type="entry name" value="SURFACE ANTIGEN"/>
    <property type="match status" value="1"/>
</dbReference>
<dbReference type="InterPro" id="IPR032675">
    <property type="entry name" value="LRR_dom_sf"/>
</dbReference>
<evidence type="ECO:0000256" key="2">
    <source>
        <dbReference type="ARBA" id="ARBA00022512"/>
    </source>
</evidence>
<dbReference type="PROSITE" id="PS50847">
    <property type="entry name" value="GRAM_POS_ANCHORING"/>
    <property type="match status" value="1"/>
</dbReference>
<dbReference type="AlphaFoldDB" id="A0A6N7VF82"/>
<sequence length="877" mass="93390">MKKRILSMVLAIVMLVTMLPVVVLAAEPTDASYFNFDITTGTIIKLNDTSITEVVIPESIDGVPVTAIGASAFRDCTNLTSITIPNSVTSIGELTFYGCSSLTSITIPNGVTSIGYGTFQGCTGLTSITIPNGVKSIGVSAFQDCTKLTSITIPDNVTSINGSAFKGCTSLTSITIPNSVKSIGSYAFKGCTSLKSITIPNSVTSINPETFINCKSLESITIPNGVTSIGVSAFQGCTSLTSITIPDSMTSIGVDAFRDCTSLTSITIPDSVTSIGNFTFCGCSSLESITIPNSVTSIGYGTFQGCTGLTSITIPNGVTSINGSAFKGCTSLTSITIPKSVKSIGVSAFEGCTSLTSITIPKSVKSIFANACYGCSMLKDVYYLGTREEWATITIYSPNNDLTDKVRCIGDITQGFSFTQPGNLTYDGKAKEATVTKTNEDYGDFTIKYYDQNDQVYTTGPVDAGTYTVKIDIEESSKYSAVSDYEVGRFTILQAENSFTIDLSIEDWTYGDQPKAPTAAAKFGTPTYSYSTEEDGTYTTDQPTNAGTYWVKATVDETKNYTGLEAKKQFRILQKYTVTYAAGSNGSGNVTAGSKTQDVAFTLSSDTFTHAGYEQTGWSTSDGGEKVYELGGSYTANEDITLYPVWSDITKPTGEISIGTKSWKTFLNNITFGLFFKDTQTVTITASDNSGKDVTIEYLLSDKELDETELASATFTAYTEVFSINPGNKYVIYAKLTDTSGNVAYINSEGIVLDSIAPVISGVENGKTYCEAQTVTVTEEYIESVKVNGTEVTLDANNQFTLNPAEGTQTIVVTDKAKNETTITITFTVNAKAVVDNDTKSPQTGDNSHMALWIALLLVSGAGVIGTMVYGKKKKAK</sequence>
<dbReference type="GeneID" id="93158760"/>
<evidence type="ECO:0000256" key="6">
    <source>
        <dbReference type="SAM" id="Phobius"/>
    </source>
</evidence>
<dbReference type="InterPro" id="IPR042229">
    <property type="entry name" value="Listeria/Bacterioides_rpt_sf"/>
</dbReference>
<dbReference type="InterPro" id="IPR017502">
    <property type="entry name" value="Sortase_SrtB_target"/>
</dbReference>
<dbReference type="SUPFAM" id="SSF52058">
    <property type="entry name" value="L domain-like"/>
    <property type="match status" value="1"/>
</dbReference>
<dbReference type="NCBIfam" id="TIGR03063">
    <property type="entry name" value="srtB_target"/>
    <property type="match status" value="1"/>
</dbReference>
<feature type="signal peptide" evidence="7">
    <location>
        <begin position="1"/>
        <end position="25"/>
    </location>
</feature>
<gene>
    <name evidence="9" type="ORF">FYJ55_05580</name>
</gene>
<keyword evidence="5" id="KW-0572">Peptidoglycan-anchor</keyword>
<dbReference type="InterPro" id="IPR026906">
    <property type="entry name" value="LRR_5"/>
</dbReference>
<feature type="transmembrane region" description="Helical" evidence="6">
    <location>
        <begin position="850"/>
        <end position="871"/>
    </location>
</feature>
<dbReference type="InterPro" id="IPR019931">
    <property type="entry name" value="LPXTG_anchor"/>
</dbReference>
<dbReference type="PANTHER" id="PTHR45661:SF3">
    <property type="entry name" value="IG-LIKE DOMAIN-CONTAINING PROTEIN"/>
    <property type="match status" value="1"/>
</dbReference>
<evidence type="ECO:0000256" key="5">
    <source>
        <dbReference type="ARBA" id="ARBA00023088"/>
    </source>
</evidence>
<dbReference type="Gene3D" id="2.60.40.4270">
    <property type="entry name" value="Listeria-Bacteroides repeat domain"/>
    <property type="match status" value="1"/>
</dbReference>
<protein>
    <submittedName>
        <fullName evidence="9">Leucine-rich repeat protein</fullName>
    </submittedName>
</protein>
<evidence type="ECO:0000259" key="8">
    <source>
        <dbReference type="PROSITE" id="PS50847"/>
    </source>
</evidence>
<comment type="subcellular location">
    <subcellularLocation>
        <location evidence="1">Cell envelope</location>
    </subcellularLocation>
</comment>
<evidence type="ECO:0000256" key="1">
    <source>
        <dbReference type="ARBA" id="ARBA00004196"/>
    </source>
</evidence>
<organism evidence="9 10">
    <name type="scientific">Holdemanella porci</name>
    <dbReference type="NCBI Taxonomy" id="2652276"/>
    <lineage>
        <taxon>Bacteria</taxon>
        <taxon>Bacillati</taxon>
        <taxon>Bacillota</taxon>
        <taxon>Erysipelotrichia</taxon>
        <taxon>Erysipelotrichales</taxon>
        <taxon>Erysipelotrichaceae</taxon>
        <taxon>Holdemanella</taxon>
    </lineage>
</organism>
<keyword evidence="4 7" id="KW-0732">Signal</keyword>
<dbReference type="Pfam" id="PF18887">
    <property type="entry name" value="MBG_3"/>
    <property type="match status" value="2"/>
</dbReference>
<dbReference type="GO" id="GO:0030313">
    <property type="term" value="C:cell envelope"/>
    <property type="evidence" value="ECO:0007669"/>
    <property type="project" value="UniProtKB-SubCell"/>
</dbReference>